<feature type="chain" id="PRO_5021378079" description="Exo-alpha-sialidase" evidence="1">
    <location>
        <begin position="25"/>
        <end position="412"/>
    </location>
</feature>
<gene>
    <name evidence="2" type="ORF">E4634_00595</name>
</gene>
<evidence type="ECO:0000256" key="1">
    <source>
        <dbReference type="SAM" id="SignalP"/>
    </source>
</evidence>
<evidence type="ECO:0000313" key="2">
    <source>
        <dbReference type="EMBL" id="TGD76083.1"/>
    </source>
</evidence>
<dbReference type="AlphaFoldDB" id="A0A4Z0M8Q5"/>
<evidence type="ECO:0000313" key="3">
    <source>
        <dbReference type="Proteomes" id="UP000298050"/>
    </source>
</evidence>
<organism evidence="2 3">
    <name type="scientific">Mangrovimicrobium sediminis</name>
    <dbReference type="NCBI Taxonomy" id="2562682"/>
    <lineage>
        <taxon>Bacteria</taxon>
        <taxon>Pseudomonadati</taxon>
        <taxon>Pseudomonadota</taxon>
        <taxon>Gammaproteobacteria</taxon>
        <taxon>Cellvibrionales</taxon>
        <taxon>Halieaceae</taxon>
        <taxon>Mangrovimicrobium</taxon>
    </lineage>
</organism>
<comment type="caution">
    <text evidence="2">The sequence shown here is derived from an EMBL/GenBank/DDBJ whole genome shotgun (WGS) entry which is preliminary data.</text>
</comment>
<dbReference type="RefSeq" id="WP_135440660.1">
    <property type="nucleotide sequence ID" value="NZ_SRLE01000001.1"/>
</dbReference>
<feature type="signal peptide" evidence="1">
    <location>
        <begin position="1"/>
        <end position="24"/>
    </location>
</feature>
<sequence length="412" mass="44341">MGRYLIQCLAVAAAIGVCSQAVNAQAVIRGTSTSLVGASERIISYRNQEHMWQTSDGAQHIIINLGEDSPSGDLAMYTKSGAGDWTAGIKLAATDKASTMDGVLSGNSLHLCYGLASGAVHYARLDYNSTTHTWSQGLNTEVDSASDSTPFTPSIGLDGAGRTWCAYSDQDAATLRIRIKLKYSTDGGMLWSDSNALFASDNLFPSKAAKLVPTTDGMGMVFTDATQVAGEKIISAYWAFLPNTALPTDRWDNELIWTYPASSSRDSDPYGTHYSVVSDGAGNVHVLYTDQLALQMRSRDAVSGTWGAANNLAGPASTAYMQVAVDTDDGELYVLYNWYQQLRVLVSSDGGQSFSDVALLYRPSFGFLDASHPRVETPSYFTSPMHVLNQVKLTTQGGEQEMLMQHLVPTAP</sequence>
<dbReference type="SUPFAM" id="SSF110296">
    <property type="entry name" value="Oligoxyloglucan reducing end-specific cellobiohydrolase"/>
    <property type="match status" value="1"/>
</dbReference>
<dbReference type="OrthoDB" id="7053968at2"/>
<protein>
    <recommendedName>
        <fullName evidence="4">Exo-alpha-sialidase</fullName>
    </recommendedName>
</protein>
<dbReference type="Proteomes" id="UP000298050">
    <property type="component" value="Unassembled WGS sequence"/>
</dbReference>
<proteinExistence type="predicted"/>
<dbReference type="EMBL" id="SRLE01000001">
    <property type="protein sequence ID" value="TGD76083.1"/>
    <property type="molecule type" value="Genomic_DNA"/>
</dbReference>
<keyword evidence="1" id="KW-0732">Signal</keyword>
<evidence type="ECO:0008006" key="4">
    <source>
        <dbReference type="Google" id="ProtNLM"/>
    </source>
</evidence>
<name>A0A4Z0M8Q5_9GAMM</name>
<keyword evidence="3" id="KW-1185">Reference proteome</keyword>
<accession>A0A4Z0M8Q5</accession>
<reference evidence="2 3" key="1">
    <citation type="submission" date="2019-04" db="EMBL/GenBank/DDBJ databases">
        <title>Taxonomy of novel Haliea sp. from mangrove soil of West Coast of India.</title>
        <authorList>
            <person name="Verma A."/>
            <person name="Kumar P."/>
            <person name="Krishnamurthi S."/>
        </authorList>
    </citation>
    <scope>NUCLEOTIDE SEQUENCE [LARGE SCALE GENOMIC DNA]</scope>
    <source>
        <strain evidence="2 3">SAOS-164</strain>
    </source>
</reference>